<evidence type="ECO:0000256" key="1">
    <source>
        <dbReference type="SAM" id="MobiDB-lite"/>
    </source>
</evidence>
<feature type="region of interest" description="Disordered" evidence="1">
    <location>
        <begin position="1"/>
        <end position="26"/>
    </location>
</feature>
<dbReference type="InParanoid" id="A0A1X7T3K1"/>
<evidence type="ECO:0000313" key="2">
    <source>
        <dbReference type="EnsemblMetazoa" id="Aqu2.1.08936_001"/>
    </source>
</evidence>
<organism evidence="2">
    <name type="scientific">Amphimedon queenslandica</name>
    <name type="common">Sponge</name>
    <dbReference type="NCBI Taxonomy" id="400682"/>
    <lineage>
        <taxon>Eukaryota</taxon>
        <taxon>Metazoa</taxon>
        <taxon>Porifera</taxon>
        <taxon>Demospongiae</taxon>
        <taxon>Heteroscleromorpha</taxon>
        <taxon>Haplosclerida</taxon>
        <taxon>Niphatidae</taxon>
        <taxon>Amphimedon</taxon>
    </lineage>
</organism>
<feature type="compositionally biased region" description="Basic and acidic residues" evidence="1">
    <location>
        <begin position="1"/>
        <end position="19"/>
    </location>
</feature>
<dbReference type="AlphaFoldDB" id="A0A1X7T3K1"/>
<protein>
    <submittedName>
        <fullName evidence="2">Uncharacterized protein</fullName>
    </submittedName>
</protein>
<accession>A0A1X7T3K1</accession>
<proteinExistence type="predicted"/>
<name>A0A1X7T3K1_AMPQE</name>
<sequence length="26" mass="3019">SHAHFERPHPHGNKTDKLNLKIKNIS</sequence>
<reference evidence="2" key="1">
    <citation type="submission" date="2017-05" db="UniProtKB">
        <authorList>
            <consortium name="EnsemblMetazoa"/>
        </authorList>
    </citation>
    <scope>IDENTIFICATION</scope>
</reference>
<dbReference type="EnsemblMetazoa" id="Aqu2.1.08936_001">
    <property type="protein sequence ID" value="Aqu2.1.08936_001"/>
    <property type="gene ID" value="Aqu2.1.08936"/>
</dbReference>